<comment type="subcellular location">
    <subcellularLocation>
        <location evidence="1">Cell membrane</location>
        <topology evidence="1">Multi-pass membrane protein</topology>
    </subcellularLocation>
</comment>
<dbReference type="CDD" id="cd17321">
    <property type="entry name" value="MFS_MMR_MDR_like"/>
    <property type="match status" value="1"/>
</dbReference>
<sequence>MASVLMGLGGNSLNVALPAVVRHFRAGSVQASWILLSFMLANTVLIIVFGRFADMFGRRAMYLAGLAAYTLGSLLLGFAPTAWTVVGLRVLQAAGAAMLLANSAAILTDVFPREHLGRAMGVYTAGFSIAQLAGPTLGGFLVDDFGWRWVFWYNVPFGLVCLAWGAAVLRPAEPARGERGVDVPGNILILAGLGGLLFGLSQAGDLGWTSPLVLGGVGVFAVLLPVFITVERRSPHPVVDTVLFRDRPFALGILATFLDATARIGAVLLMALFFQAVQGDDAVTAGLKVLAMPAIAVVASTGSGFLQRGMDARTMAALASALTTLGLVVLLVAVSPHTGYWPIMLGLMLMGAGSGAFLPANATALLRALPSHRLGIVNAMRLMIMNIGIVVSTALAFPIITAPVAAPLRDHVFAGTLSQVSASGVAQLVTGYRYALGLMASLSALAMLSCYAARRSGRTTSYHARSPRRGPCALRRVTGGVAGAGRLPERKS</sequence>
<dbReference type="EMBL" id="WBMR01000002">
    <property type="protein sequence ID" value="KAB2390063.1"/>
    <property type="molecule type" value="Genomic_DNA"/>
</dbReference>
<dbReference type="PANTHER" id="PTHR42718">
    <property type="entry name" value="MAJOR FACILITATOR SUPERFAMILY MULTIDRUG TRANSPORTER MFSC"/>
    <property type="match status" value="1"/>
</dbReference>
<evidence type="ECO:0000259" key="7">
    <source>
        <dbReference type="PROSITE" id="PS50850"/>
    </source>
</evidence>
<dbReference type="InterPro" id="IPR036259">
    <property type="entry name" value="MFS_trans_sf"/>
</dbReference>
<dbReference type="InterPro" id="IPR020846">
    <property type="entry name" value="MFS_dom"/>
</dbReference>
<evidence type="ECO:0000256" key="6">
    <source>
        <dbReference type="SAM" id="Phobius"/>
    </source>
</evidence>
<comment type="caution">
    <text evidence="8">The sequence shown here is derived from an EMBL/GenBank/DDBJ whole genome shotgun (WGS) entry which is preliminary data.</text>
</comment>
<keyword evidence="3 6" id="KW-0812">Transmembrane</keyword>
<dbReference type="PROSITE" id="PS50850">
    <property type="entry name" value="MFS"/>
    <property type="match status" value="1"/>
</dbReference>
<accession>A0A6L3WDP8</accession>
<dbReference type="SUPFAM" id="SSF103473">
    <property type="entry name" value="MFS general substrate transporter"/>
    <property type="match status" value="2"/>
</dbReference>
<feature type="transmembrane region" description="Helical" evidence="6">
    <location>
        <begin position="89"/>
        <end position="108"/>
    </location>
</feature>
<evidence type="ECO:0000256" key="3">
    <source>
        <dbReference type="ARBA" id="ARBA00022692"/>
    </source>
</evidence>
<feature type="transmembrane region" description="Helical" evidence="6">
    <location>
        <begin position="285"/>
        <end position="306"/>
    </location>
</feature>
<dbReference type="Proteomes" id="UP000483004">
    <property type="component" value="Unassembled WGS sequence"/>
</dbReference>
<keyword evidence="5 6" id="KW-0472">Membrane</keyword>
<feature type="transmembrane region" description="Helical" evidence="6">
    <location>
        <begin position="181"/>
        <end position="200"/>
    </location>
</feature>
<evidence type="ECO:0000256" key="1">
    <source>
        <dbReference type="ARBA" id="ARBA00004651"/>
    </source>
</evidence>
<dbReference type="PANTHER" id="PTHR42718:SF9">
    <property type="entry name" value="MAJOR FACILITATOR SUPERFAMILY MULTIDRUG TRANSPORTER MFSC"/>
    <property type="match status" value="1"/>
</dbReference>
<dbReference type="GO" id="GO:0022857">
    <property type="term" value="F:transmembrane transporter activity"/>
    <property type="evidence" value="ECO:0007669"/>
    <property type="project" value="InterPro"/>
</dbReference>
<evidence type="ECO:0000256" key="2">
    <source>
        <dbReference type="ARBA" id="ARBA00022448"/>
    </source>
</evidence>
<feature type="transmembrane region" description="Helical" evidence="6">
    <location>
        <begin position="249"/>
        <end position="273"/>
    </location>
</feature>
<keyword evidence="9" id="KW-1185">Reference proteome</keyword>
<dbReference type="Gene3D" id="1.20.1250.20">
    <property type="entry name" value="MFS general substrate transporter like domains"/>
    <property type="match status" value="2"/>
</dbReference>
<feature type="transmembrane region" description="Helical" evidence="6">
    <location>
        <begin position="383"/>
        <end position="406"/>
    </location>
</feature>
<name>A0A6L3WDP8_9ACTN</name>
<evidence type="ECO:0000256" key="4">
    <source>
        <dbReference type="ARBA" id="ARBA00022989"/>
    </source>
</evidence>
<feature type="transmembrane region" description="Helical" evidence="6">
    <location>
        <begin position="340"/>
        <end position="362"/>
    </location>
</feature>
<evidence type="ECO:0000256" key="5">
    <source>
        <dbReference type="ARBA" id="ARBA00023136"/>
    </source>
</evidence>
<gene>
    <name evidence="8" type="ORF">F9B16_01770</name>
</gene>
<protein>
    <submittedName>
        <fullName evidence="8">MFS transporter</fullName>
    </submittedName>
</protein>
<proteinExistence type="predicted"/>
<feature type="transmembrane region" description="Helical" evidence="6">
    <location>
        <begin position="62"/>
        <end position="83"/>
    </location>
</feature>
<feature type="domain" description="Major facilitator superfamily (MFS) profile" evidence="7">
    <location>
        <begin position="1"/>
        <end position="458"/>
    </location>
</feature>
<dbReference type="Pfam" id="PF07690">
    <property type="entry name" value="MFS_1"/>
    <property type="match status" value="1"/>
</dbReference>
<dbReference type="AlphaFoldDB" id="A0A6L3WDP8"/>
<dbReference type="OrthoDB" id="102502at2"/>
<evidence type="ECO:0000313" key="8">
    <source>
        <dbReference type="EMBL" id="KAB2390063.1"/>
    </source>
</evidence>
<organism evidence="8 9">
    <name type="scientific">Actinomadura montaniterrae</name>
    <dbReference type="NCBI Taxonomy" id="1803903"/>
    <lineage>
        <taxon>Bacteria</taxon>
        <taxon>Bacillati</taxon>
        <taxon>Actinomycetota</taxon>
        <taxon>Actinomycetes</taxon>
        <taxon>Streptosporangiales</taxon>
        <taxon>Thermomonosporaceae</taxon>
        <taxon>Actinomadura</taxon>
    </lineage>
</organism>
<feature type="transmembrane region" description="Helical" evidence="6">
    <location>
        <begin position="31"/>
        <end position="50"/>
    </location>
</feature>
<feature type="transmembrane region" description="Helical" evidence="6">
    <location>
        <begin position="434"/>
        <end position="453"/>
    </location>
</feature>
<keyword evidence="2" id="KW-0813">Transport</keyword>
<feature type="transmembrane region" description="Helical" evidence="6">
    <location>
        <begin position="120"/>
        <end position="138"/>
    </location>
</feature>
<reference evidence="8 9" key="1">
    <citation type="submission" date="2019-09" db="EMBL/GenBank/DDBJ databases">
        <title>Actinomadura physcomitrii sp. nov., a novel actinomycete isolated from moss [Physcomitrium sphaericum (Ludw) Fuernr].</title>
        <authorList>
            <person name="Liu C."/>
            <person name="Zhuang X."/>
        </authorList>
    </citation>
    <scope>NUCLEOTIDE SEQUENCE [LARGE SCALE GENOMIC DNA]</scope>
    <source>
        <strain evidence="8 9">CYP1-1B</strain>
    </source>
</reference>
<dbReference type="GO" id="GO:0005886">
    <property type="term" value="C:plasma membrane"/>
    <property type="evidence" value="ECO:0007669"/>
    <property type="project" value="UniProtKB-SubCell"/>
</dbReference>
<dbReference type="InterPro" id="IPR011701">
    <property type="entry name" value="MFS"/>
</dbReference>
<keyword evidence="4 6" id="KW-1133">Transmembrane helix</keyword>
<evidence type="ECO:0000313" key="9">
    <source>
        <dbReference type="Proteomes" id="UP000483004"/>
    </source>
</evidence>
<feature type="transmembrane region" description="Helical" evidence="6">
    <location>
        <begin position="315"/>
        <end position="334"/>
    </location>
</feature>
<feature type="transmembrane region" description="Helical" evidence="6">
    <location>
        <begin position="206"/>
        <end position="228"/>
    </location>
</feature>
<feature type="transmembrane region" description="Helical" evidence="6">
    <location>
        <begin position="150"/>
        <end position="169"/>
    </location>
</feature>